<evidence type="ECO:0000313" key="1">
    <source>
        <dbReference type="EMBL" id="MBA2870937.1"/>
    </source>
</evidence>
<evidence type="ECO:0000313" key="2">
    <source>
        <dbReference type="Proteomes" id="UP000580891"/>
    </source>
</evidence>
<organism evidence="1 2">
    <name type="scientific">[Anoxybacillus] calidus</name>
    <dbReference type="NCBI Taxonomy" id="575178"/>
    <lineage>
        <taxon>Bacteria</taxon>
        <taxon>Bacillati</taxon>
        <taxon>Bacillota</taxon>
        <taxon>Bacilli</taxon>
        <taxon>Bacillales</taxon>
        <taxon>Anoxybacillaceae</taxon>
        <taxon>Paranoxybacillus</taxon>
    </lineage>
</organism>
<proteinExistence type="predicted"/>
<comment type="caution">
    <text evidence="1">The sequence shown here is derived from an EMBL/GenBank/DDBJ whole genome shotgun (WGS) entry which is preliminary data.</text>
</comment>
<protein>
    <submittedName>
        <fullName evidence="1">Uncharacterized protein</fullName>
    </submittedName>
</protein>
<reference evidence="1 2" key="1">
    <citation type="submission" date="2020-07" db="EMBL/GenBank/DDBJ databases">
        <title>Genomic Encyclopedia of Type Strains, Phase IV (KMG-IV): sequencing the most valuable type-strain genomes for metagenomic binning, comparative biology and taxonomic classification.</title>
        <authorList>
            <person name="Goeker M."/>
        </authorList>
    </citation>
    <scope>NUCLEOTIDE SEQUENCE [LARGE SCALE GENOMIC DNA]</scope>
    <source>
        <strain evidence="1 2">DSM 25220</strain>
    </source>
</reference>
<dbReference type="RefSeq" id="WP_343046483.1">
    <property type="nucleotide sequence ID" value="NZ_JACDUU010000002.1"/>
</dbReference>
<dbReference type="Proteomes" id="UP000580891">
    <property type="component" value="Unassembled WGS sequence"/>
</dbReference>
<name>A0A7V9YYT3_9BACL</name>
<gene>
    <name evidence="1" type="ORF">HNQ85_001207</name>
</gene>
<keyword evidence="2" id="KW-1185">Reference proteome</keyword>
<dbReference type="AlphaFoldDB" id="A0A7V9YYT3"/>
<sequence length="78" mass="9036">MKEQDEMVISHLRQALSHLDTALNMTIESLRENPDSKKTVGSIWEEFLGTFFGKVRRKGKESNINLLSLISFPKLRKF</sequence>
<dbReference type="EMBL" id="JACDUU010000002">
    <property type="protein sequence ID" value="MBA2870937.1"/>
    <property type="molecule type" value="Genomic_DNA"/>
</dbReference>
<accession>A0A7V9YYT3</accession>